<comment type="caution">
    <text evidence="2">The sequence shown here is derived from an EMBL/GenBank/DDBJ whole genome shotgun (WGS) entry which is preliminary data.</text>
</comment>
<dbReference type="Proteomes" id="UP000747399">
    <property type="component" value="Unassembled WGS sequence"/>
</dbReference>
<feature type="compositionally biased region" description="Polar residues" evidence="1">
    <location>
        <begin position="115"/>
        <end position="133"/>
    </location>
</feature>
<gene>
    <name evidence="2" type="ORF">Vafri_14321</name>
</gene>
<evidence type="ECO:0000256" key="1">
    <source>
        <dbReference type="SAM" id="MobiDB-lite"/>
    </source>
</evidence>
<name>A0A8J4F6M7_9CHLO</name>
<accession>A0A8J4F6M7</accession>
<feature type="region of interest" description="Disordered" evidence="1">
    <location>
        <begin position="817"/>
        <end position="843"/>
    </location>
</feature>
<proteinExistence type="predicted"/>
<protein>
    <submittedName>
        <fullName evidence="2">Uncharacterized protein</fullName>
    </submittedName>
</protein>
<feature type="compositionally biased region" description="Low complexity" evidence="1">
    <location>
        <begin position="834"/>
        <end position="843"/>
    </location>
</feature>
<feature type="compositionally biased region" description="Basic and acidic residues" evidence="1">
    <location>
        <begin position="278"/>
        <end position="295"/>
    </location>
</feature>
<feature type="region of interest" description="Disordered" evidence="1">
    <location>
        <begin position="268"/>
        <end position="303"/>
    </location>
</feature>
<organism evidence="2 3">
    <name type="scientific">Volvox africanus</name>
    <dbReference type="NCBI Taxonomy" id="51714"/>
    <lineage>
        <taxon>Eukaryota</taxon>
        <taxon>Viridiplantae</taxon>
        <taxon>Chlorophyta</taxon>
        <taxon>core chlorophytes</taxon>
        <taxon>Chlorophyceae</taxon>
        <taxon>CS clade</taxon>
        <taxon>Chlamydomonadales</taxon>
        <taxon>Volvocaceae</taxon>
        <taxon>Volvox</taxon>
    </lineage>
</organism>
<evidence type="ECO:0000313" key="2">
    <source>
        <dbReference type="EMBL" id="GIL59574.1"/>
    </source>
</evidence>
<dbReference type="EMBL" id="BNCO01000035">
    <property type="protein sequence ID" value="GIL59574.1"/>
    <property type="molecule type" value="Genomic_DNA"/>
</dbReference>
<sequence>MPPELCSISSFNPDLDDWYSCHTSDDEAFQDALERNSIASFFSARGGVSTATSFVYTSIAISSPARLADADQALAEMVPEPIGDLDPRQLHEPPEIDEEDAPVLKRTRSAVPLQSAFSPSRITSTPSTKTKSNARVGARRGQIFRALAVSSPSLPSAKVPHAATPAAGSVRVSISVQPDSASVRVQVLPAIFCFGDVPLPIPSGSTDYCAVLLGPEDSVAAEDSFLVKRERGSPQTPISNPDEPTTPTAEPVATAQLDADCAVKLLTRPRGATPCKPDTPKDQNKKRQADEKEGKPGGSGGGFPGFFLQRLFSGMLNSRGSNSSNGCSNDESLPPATVQELGSELLMASAVIATADVAAAAQEIPVVAGYVQAAGPVATAAAVPATVSSASAIPLNTGRESGMVDEAAAAAHHLSVEIFRNVLQATADNVGGDSSPKALLSPRDTTFPSTEARMPQRDQIATGPTTWTAEVSDFPSADAIPLGGGDFGGTPIRHQDYSPSMSQKHSSPRDAALELLVSLASGVIEADVREPVALGRDAITKTNKHEAAPDPASAEVVAEVGRYTAAGAIAEIDGRVTSSLSTDGLALDCSGLPMPELEKCESPVTVGAPAVGVAADATGIHLNVDRQEGNLLTATAAVDSSTATVKRLLIPPEAAPTIASPRTVSKRAYGTVARLVKKIAPSFRDTTILSMSTSSIQASALAAPAAVAVSVEEVIIDQSQELQSTGGLLLASREAMPSGGGGVLTKATDLAAVAEQPSHGDPTFGAALTVVDQDGSAAEEGARDGASELAPGVQADAAVEQLESVAPSLFVFGQEQPKGAKLGSGRSRSFSSKAPTVAPSAADDAALSAEAAGRKRKAVDEILPDAKVPVFIEKSSQDDLELAPQPEQATVAATASPLPTEGGIYPAPQAAVVKEAPSIPLTPTGIAVEQVATTTKSAGVQESHAAAPPINAQALPVPGADKQLPVVAMASGTEGAVVTPAASTIESVVPSAVAVISKECKQHVLAEGVGAAAAELSAVVKPGAHPAMTVIADDAIGKGGLSTASVTQAAPSTASLEVEPVKEGPTRLTPELAVAVTAAQADVRHSPGATKKHEEPISASAKTLGPVGVEEAVAIRETTVPEHDLASDSAAGAPQAVTLVAEGQTRATVAQLGVAIHEPNVLPGEQLQAVAPTKEWVHGPVLGEVRSGTNDQQLVAPEAAPDAQQPQEELQKAPAGAAAINMEIEASPMEAIKPAGDALAVRDPAKAAGGEPTERAAEVFSPKLRTPLEGGKHKRRNSGFSFFNCFR</sequence>
<feature type="region of interest" description="Disordered" evidence="1">
    <location>
        <begin position="229"/>
        <end position="250"/>
    </location>
</feature>
<feature type="compositionally biased region" description="Low complexity" evidence="1">
    <location>
        <begin position="241"/>
        <end position="250"/>
    </location>
</feature>
<feature type="region of interest" description="Disordered" evidence="1">
    <location>
        <begin position="115"/>
        <end position="136"/>
    </location>
</feature>
<evidence type="ECO:0000313" key="3">
    <source>
        <dbReference type="Proteomes" id="UP000747399"/>
    </source>
</evidence>
<reference evidence="2" key="1">
    <citation type="journal article" date="2021" name="Proc. Natl. Acad. Sci. U.S.A.">
        <title>Three genomes in the algal genus Volvox reveal the fate of a haploid sex-determining region after a transition to homothallism.</title>
        <authorList>
            <person name="Yamamoto K."/>
            <person name="Hamaji T."/>
            <person name="Kawai-Toyooka H."/>
            <person name="Matsuzaki R."/>
            <person name="Takahashi F."/>
            <person name="Nishimura Y."/>
            <person name="Kawachi M."/>
            <person name="Noguchi H."/>
            <person name="Minakuchi Y."/>
            <person name="Umen J.G."/>
            <person name="Toyoda A."/>
            <person name="Nozaki H."/>
        </authorList>
    </citation>
    <scope>NUCLEOTIDE SEQUENCE</scope>
    <source>
        <strain evidence="2">NIES-3780</strain>
    </source>
</reference>
<keyword evidence="3" id="KW-1185">Reference proteome</keyword>